<evidence type="ECO:0000313" key="2">
    <source>
        <dbReference type="EMBL" id="CRY96023.1"/>
    </source>
</evidence>
<name>A0A0H5Q2B5_9ZZZZ</name>
<dbReference type="EMBL" id="LN853478">
    <property type="protein sequence ID" value="CRY96023.1"/>
    <property type="molecule type" value="Genomic_DNA"/>
</dbReference>
<feature type="domain" description="Transposase IS4-like" evidence="1">
    <location>
        <begin position="2"/>
        <end position="117"/>
    </location>
</feature>
<dbReference type="GO" id="GO:0003677">
    <property type="term" value="F:DNA binding"/>
    <property type="evidence" value="ECO:0007669"/>
    <property type="project" value="InterPro"/>
</dbReference>
<sequence>MGYDTTSASVHDSKRGAELVDDNDAVGEIFWLDAGYVGTEEGFVSKSVTPVICEKGFRGRPLNEEQKQNNCSKSKIRCRVEHVFGFIERSMGGLVFRGIGIVRAKANVAMTNLTYNIARLTQIYRYHKEWITA</sequence>
<dbReference type="GO" id="GO:0006313">
    <property type="term" value="P:DNA transposition"/>
    <property type="evidence" value="ECO:0007669"/>
    <property type="project" value="InterPro"/>
</dbReference>
<organism evidence="2">
    <name type="scientific">uncultured prokaryote</name>
    <dbReference type="NCBI Taxonomy" id="198431"/>
    <lineage>
        <taxon>unclassified sequences</taxon>
        <taxon>environmental samples</taxon>
    </lineage>
</organism>
<dbReference type="GO" id="GO:0004803">
    <property type="term" value="F:transposase activity"/>
    <property type="evidence" value="ECO:0007669"/>
    <property type="project" value="InterPro"/>
</dbReference>
<accession>A0A0H5Q2B5</accession>
<dbReference type="AlphaFoldDB" id="A0A0H5Q2B5"/>
<dbReference type="InterPro" id="IPR002559">
    <property type="entry name" value="Transposase_11"/>
</dbReference>
<proteinExistence type="predicted"/>
<evidence type="ECO:0000259" key="1">
    <source>
        <dbReference type="Pfam" id="PF01609"/>
    </source>
</evidence>
<reference evidence="2" key="1">
    <citation type="submission" date="2015-06" db="EMBL/GenBank/DDBJ databases">
        <authorList>
            <person name="Joergensen T."/>
        </authorList>
    </citation>
    <scope>NUCLEOTIDE SEQUENCE</scope>
    <source>
        <strain evidence="2">RGFK0875</strain>
    </source>
</reference>
<protein>
    <recommendedName>
        <fullName evidence="1">Transposase IS4-like domain-containing protein</fullName>
    </recommendedName>
</protein>
<reference evidence="2" key="2">
    <citation type="submission" date="2015-07" db="EMBL/GenBank/DDBJ databases">
        <title>Plasmids, circular viruses and viroids from rat gut.</title>
        <authorList>
            <person name="Jorgensen T.J."/>
            <person name="Hansen M.A."/>
            <person name="Xu Z."/>
            <person name="Tabak M.A."/>
            <person name="Sorensen S.J."/>
            <person name="Hansen L.H."/>
        </authorList>
    </citation>
    <scope>NUCLEOTIDE SEQUENCE</scope>
    <source>
        <strain evidence="2">RGFK0875</strain>
    </source>
</reference>
<dbReference type="Pfam" id="PF01609">
    <property type="entry name" value="DDE_Tnp_1"/>
    <property type="match status" value="1"/>
</dbReference>